<sequence>MRLIVREDPTEVGSYIANYICRRINDFEPTPEKPFVLGLPTGSSPIPTYKALIQLVKDGKLSFKNVVTFNMDEYVGLPRDHSESYHTFMFREFFSHIDISPSNVNILNGNTIDLIGECKAYEEKIKSYGGIELFLGGIGEDGHIAFNEPGSSLVSRTRIKTLAYDTILANARFFNNDISAVPRMALTVGVGTVLDSREVVVVVTGQRKALALSKAIEEGVNHLWTLSALQQHPWALIVVDEDATAELHVKTVKYFKSIERVQEEVEETHRKLKRTNSRVQQVGSME</sequence>
<evidence type="ECO:0000259" key="5">
    <source>
        <dbReference type="Pfam" id="PF01182"/>
    </source>
</evidence>
<keyword evidence="7" id="KW-1185">Reference proteome</keyword>
<dbReference type="HAMAP" id="MF_01241">
    <property type="entry name" value="GlcN6P_deamin"/>
    <property type="match status" value="1"/>
</dbReference>
<dbReference type="InterPro" id="IPR004547">
    <property type="entry name" value="Glucosamine6P_isomerase"/>
</dbReference>
<proteinExistence type="inferred from homology"/>
<dbReference type="InterPro" id="IPR006148">
    <property type="entry name" value="Glc/Gal-6P_isomerase"/>
</dbReference>
<dbReference type="PANTHER" id="PTHR11280">
    <property type="entry name" value="GLUCOSAMINE-6-PHOSPHATE ISOMERASE"/>
    <property type="match status" value="1"/>
</dbReference>
<dbReference type="GO" id="GO:0004342">
    <property type="term" value="F:glucosamine-6-phosphate deaminase activity"/>
    <property type="evidence" value="ECO:0007669"/>
    <property type="project" value="UniProtKB-EC"/>
</dbReference>
<dbReference type="InterPro" id="IPR018321">
    <property type="entry name" value="Glucosamine6P_isomerase_CS"/>
</dbReference>
<evidence type="ECO:0000256" key="3">
    <source>
        <dbReference type="ARBA" id="ARBA00022801"/>
    </source>
</evidence>
<dbReference type="PROSITE" id="PS01161">
    <property type="entry name" value="GLC_GALNAC_ISOMERASE"/>
    <property type="match status" value="1"/>
</dbReference>
<comment type="caution">
    <text evidence="6">The sequence shown here is derived from an EMBL/GenBank/DDBJ whole genome shotgun (WGS) entry which is preliminary data.</text>
</comment>
<protein>
    <recommendedName>
        <fullName evidence="4">Glucosamine-6-phosphate isomerase</fullName>
        <ecNumber evidence="4">3.5.99.6</ecNumber>
    </recommendedName>
    <alternativeName>
        <fullName evidence="4">Glucosamine-6-phosphate isomerase</fullName>
    </alternativeName>
</protein>
<name>A0ABR1K6G3_9AGAR</name>
<evidence type="ECO:0000313" key="6">
    <source>
        <dbReference type="EMBL" id="KAK7473018.1"/>
    </source>
</evidence>
<evidence type="ECO:0000313" key="7">
    <source>
        <dbReference type="Proteomes" id="UP001498398"/>
    </source>
</evidence>
<gene>
    <name evidence="6" type="primary">NAG1_1</name>
    <name evidence="6" type="ORF">VKT23_001122</name>
</gene>
<evidence type="ECO:0000256" key="4">
    <source>
        <dbReference type="RuleBase" id="RU361197"/>
    </source>
</evidence>
<dbReference type="GO" id="GO:0016853">
    <property type="term" value="F:isomerase activity"/>
    <property type="evidence" value="ECO:0007669"/>
    <property type="project" value="UniProtKB-KW"/>
</dbReference>
<comment type="similarity">
    <text evidence="2 4">Belongs to the glucosamine/galactosamine-6-phosphate isomerase family.</text>
</comment>
<evidence type="ECO:0000256" key="1">
    <source>
        <dbReference type="ARBA" id="ARBA00000644"/>
    </source>
</evidence>
<evidence type="ECO:0000256" key="2">
    <source>
        <dbReference type="ARBA" id="ARBA00005526"/>
    </source>
</evidence>
<dbReference type="CDD" id="cd01399">
    <property type="entry name" value="GlcN6P_deaminase"/>
    <property type="match status" value="1"/>
</dbReference>
<reference evidence="6 7" key="1">
    <citation type="submission" date="2024-01" db="EMBL/GenBank/DDBJ databases">
        <title>A draft genome for the cacao thread blight pathogen Marasmiellus scandens.</title>
        <authorList>
            <person name="Baruah I.K."/>
            <person name="Leung J."/>
            <person name="Bukari Y."/>
            <person name="Amoako-Attah I."/>
            <person name="Meinhardt L.W."/>
            <person name="Bailey B.A."/>
            <person name="Cohen S.P."/>
        </authorList>
    </citation>
    <scope>NUCLEOTIDE SEQUENCE [LARGE SCALE GENOMIC DNA]</scope>
    <source>
        <strain evidence="6 7">GH-19</strain>
    </source>
</reference>
<dbReference type="SUPFAM" id="SSF100950">
    <property type="entry name" value="NagB/RpiA/CoA transferase-like"/>
    <property type="match status" value="1"/>
</dbReference>
<accession>A0ABR1K6G3</accession>
<keyword evidence="4" id="KW-0119">Carbohydrate metabolism</keyword>
<comment type="catalytic activity">
    <reaction evidence="1 4">
        <text>alpha-D-glucosamine 6-phosphate + H2O = beta-D-fructose 6-phosphate + NH4(+)</text>
        <dbReference type="Rhea" id="RHEA:12172"/>
        <dbReference type="ChEBI" id="CHEBI:15377"/>
        <dbReference type="ChEBI" id="CHEBI:28938"/>
        <dbReference type="ChEBI" id="CHEBI:57634"/>
        <dbReference type="ChEBI" id="CHEBI:75989"/>
        <dbReference type="EC" id="3.5.99.6"/>
    </reaction>
</comment>
<keyword evidence="6" id="KW-0413">Isomerase</keyword>
<organism evidence="6 7">
    <name type="scientific">Marasmiellus scandens</name>
    <dbReference type="NCBI Taxonomy" id="2682957"/>
    <lineage>
        <taxon>Eukaryota</taxon>
        <taxon>Fungi</taxon>
        <taxon>Dikarya</taxon>
        <taxon>Basidiomycota</taxon>
        <taxon>Agaricomycotina</taxon>
        <taxon>Agaricomycetes</taxon>
        <taxon>Agaricomycetidae</taxon>
        <taxon>Agaricales</taxon>
        <taxon>Marasmiineae</taxon>
        <taxon>Omphalotaceae</taxon>
        <taxon>Marasmiellus</taxon>
    </lineage>
</organism>
<dbReference type="PANTHER" id="PTHR11280:SF5">
    <property type="entry name" value="GLUCOSAMINE-6-PHOSPHATE ISOMERASE"/>
    <property type="match status" value="1"/>
</dbReference>
<dbReference type="InterPro" id="IPR037171">
    <property type="entry name" value="NagB/RpiA_transferase-like"/>
</dbReference>
<dbReference type="Gene3D" id="3.40.50.1360">
    <property type="match status" value="1"/>
</dbReference>
<dbReference type="EC" id="3.5.99.6" evidence="4"/>
<dbReference type="Proteomes" id="UP001498398">
    <property type="component" value="Unassembled WGS sequence"/>
</dbReference>
<keyword evidence="3 4" id="KW-0378">Hydrolase</keyword>
<feature type="domain" description="Glucosamine/galactosamine-6-phosphate isomerase" evidence="5">
    <location>
        <begin position="8"/>
        <end position="221"/>
    </location>
</feature>
<dbReference type="Pfam" id="PF01182">
    <property type="entry name" value="Glucosamine_iso"/>
    <property type="match status" value="1"/>
</dbReference>
<dbReference type="NCBIfam" id="TIGR00502">
    <property type="entry name" value="nagB"/>
    <property type="match status" value="1"/>
</dbReference>
<dbReference type="EMBL" id="JBANRG010000001">
    <property type="protein sequence ID" value="KAK7473018.1"/>
    <property type="molecule type" value="Genomic_DNA"/>
</dbReference>